<dbReference type="SMART" id="SM00248">
    <property type="entry name" value="ANK"/>
    <property type="match status" value="2"/>
</dbReference>
<dbReference type="InterPro" id="IPR002110">
    <property type="entry name" value="Ankyrin_rpt"/>
</dbReference>
<reference evidence="2" key="1">
    <citation type="submission" date="2015-09" db="EMBL/GenBank/DDBJ databases">
        <authorList>
            <person name="Rodrigo-Torres Lidia"/>
            <person name="Arahal R.David."/>
        </authorList>
    </citation>
    <scope>NUCLEOTIDE SEQUENCE [LARGE SCALE GENOMIC DNA]</scope>
    <source>
        <strain evidence="2">CECT 5114</strain>
    </source>
</reference>
<dbReference type="AlphaFoldDB" id="A0A0P1ITL9"/>
<proteinExistence type="predicted"/>
<organism evidence="1 2">
    <name type="scientific">Cognatishimia activa</name>
    <dbReference type="NCBI Taxonomy" id="1715691"/>
    <lineage>
        <taxon>Bacteria</taxon>
        <taxon>Pseudomonadati</taxon>
        <taxon>Pseudomonadota</taxon>
        <taxon>Alphaproteobacteria</taxon>
        <taxon>Rhodobacterales</taxon>
        <taxon>Paracoccaceae</taxon>
        <taxon>Cognatishimia</taxon>
    </lineage>
</organism>
<dbReference type="Proteomes" id="UP000051184">
    <property type="component" value="Unassembled WGS sequence"/>
</dbReference>
<dbReference type="Gene3D" id="1.25.40.20">
    <property type="entry name" value="Ankyrin repeat-containing domain"/>
    <property type="match status" value="2"/>
</dbReference>
<gene>
    <name evidence="1" type="ORF">TA5114_02736</name>
</gene>
<name>A0A0P1ITL9_9RHOB</name>
<sequence length="263" mass="28348">MNIDDLMKRTTDLMMGLSGFDLERQAKLLPECEALKKELVAAAQAHPELAELEQLSEALEMSVRLHAELMENPSLAADIEDRMKQPIEPETAIFEAIDDCDLEAVRAALSDWDINKQIGQYDKTALYAAMSNMLGVSLDVISLLLDHGADPSLGLTHTNVLHGLGFANLNDVDATALSKIVLRCVELGADIEQRSENLEWTPLITAVSEWNPVATEALLLAGADIKARAGDTGKGCFSGAGVFAFANGHAPTMAVLKSYSKAN</sequence>
<dbReference type="RefSeq" id="WP_058315740.1">
    <property type="nucleotide sequence ID" value="NZ_CYTO01000009.1"/>
</dbReference>
<dbReference type="SUPFAM" id="SSF48403">
    <property type="entry name" value="Ankyrin repeat"/>
    <property type="match status" value="1"/>
</dbReference>
<protein>
    <submittedName>
        <fullName evidence="1">Ankyrin-like protein</fullName>
    </submittedName>
</protein>
<keyword evidence="2" id="KW-1185">Reference proteome</keyword>
<dbReference type="EMBL" id="CYUE01000020">
    <property type="protein sequence ID" value="CUK26917.1"/>
    <property type="molecule type" value="Genomic_DNA"/>
</dbReference>
<dbReference type="OrthoDB" id="7849857at2"/>
<dbReference type="InterPro" id="IPR036770">
    <property type="entry name" value="Ankyrin_rpt-contain_sf"/>
</dbReference>
<evidence type="ECO:0000313" key="2">
    <source>
        <dbReference type="Proteomes" id="UP000051184"/>
    </source>
</evidence>
<evidence type="ECO:0000313" key="1">
    <source>
        <dbReference type="EMBL" id="CUK26917.1"/>
    </source>
</evidence>
<accession>A0A0P1ITL9</accession>
<dbReference type="STRING" id="1715691.TA5113_01568"/>